<accession>A0A1D7QRI2</accession>
<evidence type="ECO:0000313" key="4">
    <source>
        <dbReference type="Proteomes" id="UP000094463"/>
    </source>
</evidence>
<reference evidence="3 4" key="1">
    <citation type="submission" date="2015-08" db="EMBL/GenBank/DDBJ databases">
        <title>The complete genome sequence of Bacillus beveridgei MLTeJB.</title>
        <authorList>
            <person name="Hanson T.E."/>
            <person name="Mesa C."/>
            <person name="Basesman S.M."/>
            <person name="Oremland R.S."/>
        </authorList>
    </citation>
    <scope>NUCLEOTIDE SEQUENCE [LARGE SCALE GENOMIC DNA]</scope>
    <source>
        <strain evidence="3 4">MLTeJB</strain>
    </source>
</reference>
<name>A0A1D7QRI2_9BACI</name>
<evidence type="ECO:0008006" key="5">
    <source>
        <dbReference type="Google" id="ProtNLM"/>
    </source>
</evidence>
<dbReference type="EMBL" id="CP012502">
    <property type="protein sequence ID" value="AOM81613.1"/>
    <property type="molecule type" value="Genomic_DNA"/>
</dbReference>
<evidence type="ECO:0000256" key="2">
    <source>
        <dbReference type="SAM" id="SignalP"/>
    </source>
</evidence>
<keyword evidence="4" id="KW-1185">Reference proteome</keyword>
<feature type="region of interest" description="Disordered" evidence="1">
    <location>
        <begin position="33"/>
        <end position="56"/>
    </location>
</feature>
<feature type="compositionally biased region" description="Low complexity" evidence="1">
    <location>
        <begin position="34"/>
        <end position="43"/>
    </location>
</feature>
<feature type="chain" id="PRO_5009099046" description="Lipoprotein" evidence="2">
    <location>
        <begin position="22"/>
        <end position="56"/>
    </location>
</feature>
<evidence type="ECO:0000313" key="3">
    <source>
        <dbReference type="EMBL" id="AOM81613.1"/>
    </source>
</evidence>
<dbReference type="RefSeq" id="WP_198155036.1">
    <property type="nucleotide sequence ID" value="NZ_CP012502.1"/>
</dbReference>
<protein>
    <recommendedName>
        <fullName evidence="5">Lipoprotein</fullName>
    </recommendedName>
</protein>
<sequence>MRKKLLLTMLSGMLTIGFLGACGNVEDLNDDLNNDPMMENNDGMNDDMNNDMNNDV</sequence>
<evidence type="ECO:0000256" key="1">
    <source>
        <dbReference type="SAM" id="MobiDB-lite"/>
    </source>
</evidence>
<dbReference type="AlphaFoldDB" id="A0A1D7QRI2"/>
<proteinExistence type="predicted"/>
<keyword evidence="2" id="KW-0732">Signal</keyword>
<dbReference type="Proteomes" id="UP000094463">
    <property type="component" value="Chromosome"/>
</dbReference>
<feature type="signal peptide" evidence="2">
    <location>
        <begin position="1"/>
        <end position="21"/>
    </location>
</feature>
<gene>
    <name evidence="3" type="ORF">BBEV_0218</name>
</gene>
<organism evidence="3 4">
    <name type="scientific">Salisediminibacterium beveridgei</name>
    <dbReference type="NCBI Taxonomy" id="632773"/>
    <lineage>
        <taxon>Bacteria</taxon>
        <taxon>Bacillati</taxon>
        <taxon>Bacillota</taxon>
        <taxon>Bacilli</taxon>
        <taxon>Bacillales</taxon>
        <taxon>Bacillaceae</taxon>
        <taxon>Salisediminibacterium</taxon>
    </lineage>
</organism>
<dbReference type="KEGG" id="bbev:BBEV_0218"/>
<dbReference type="PROSITE" id="PS51257">
    <property type="entry name" value="PROKAR_LIPOPROTEIN"/>
    <property type="match status" value="1"/>
</dbReference>
<dbReference type="STRING" id="632773.BBEV_0218"/>